<dbReference type="EMBL" id="CATOUU010000654">
    <property type="protein sequence ID" value="CAI9938348.1"/>
    <property type="molecule type" value="Genomic_DNA"/>
</dbReference>
<comment type="caution">
    <text evidence="1">The sequence shown here is derived from an EMBL/GenBank/DDBJ whole genome shotgun (WGS) entry which is preliminary data.</text>
</comment>
<gene>
    <name evidence="2" type="ORF">HINF_LOCUS11487</name>
    <name evidence="1" type="ORF">HINF_LOCUS25993</name>
</gene>
<sequence>MFDCQCYQLVPTYLKFVRISQPRCQFIESLRSTELNHNKQNCVQFHFINDSGTRIQARHLWQCSCITNWQIGIFYSYQNETGNRILSSNITMSSKIVFLTRFSQITPALIHIVIS</sequence>
<evidence type="ECO:0000313" key="2">
    <source>
        <dbReference type="EMBL" id="CAL5990655.1"/>
    </source>
</evidence>
<protein>
    <submittedName>
        <fullName evidence="2">Hypothetical_protein</fullName>
    </submittedName>
</protein>
<keyword evidence="3" id="KW-1185">Reference proteome</keyword>
<organism evidence="1">
    <name type="scientific">Hexamita inflata</name>
    <dbReference type="NCBI Taxonomy" id="28002"/>
    <lineage>
        <taxon>Eukaryota</taxon>
        <taxon>Metamonada</taxon>
        <taxon>Diplomonadida</taxon>
        <taxon>Hexamitidae</taxon>
        <taxon>Hexamitinae</taxon>
        <taxon>Hexamita</taxon>
    </lineage>
</organism>
<dbReference type="Proteomes" id="UP001642409">
    <property type="component" value="Unassembled WGS sequence"/>
</dbReference>
<proteinExistence type="predicted"/>
<evidence type="ECO:0000313" key="1">
    <source>
        <dbReference type="EMBL" id="CAI9938348.1"/>
    </source>
</evidence>
<reference evidence="1" key="1">
    <citation type="submission" date="2023-06" db="EMBL/GenBank/DDBJ databases">
        <authorList>
            <person name="Kurt Z."/>
        </authorList>
    </citation>
    <scope>NUCLEOTIDE SEQUENCE</scope>
</reference>
<reference evidence="2 3" key="2">
    <citation type="submission" date="2024-07" db="EMBL/GenBank/DDBJ databases">
        <authorList>
            <person name="Akdeniz Z."/>
        </authorList>
    </citation>
    <scope>NUCLEOTIDE SEQUENCE [LARGE SCALE GENOMIC DNA]</scope>
</reference>
<evidence type="ECO:0000313" key="3">
    <source>
        <dbReference type="Proteomes" id="UP001642409"/>
    </source>
</evidence>
<accession>A0AA86PGS3</accession>
<dbReference type="EMBL" id="CAXDID020000025">
    <property type="protein sequence ID" value="CAL5990655.1"/>
    <property type="molecule type" value="Genomic_DNA"/>
</dbReference>
<dbReference type="AlphaFoldDB" id="A0AA86PGS3"/>
<name>A0AA86PGS3_9EUKA</name>